<feature type="domain" description="CBS" evidence="3">
    <location>
        <begin position="165"/>
        <end position="223"/>
    </location>
</feature>
<reference evidence="4 5" key="1">
    <citation type="submission" date="2023-06" db="EMBL/GenBank/DDBJ databases">
        <title>Pelomonas sp. APW6 16S ribosomal RNA gene genome sequencing and assembly.</title>
        <authorList>
            <person name="Woo H."/>
        </authorList>
    </citation>
    <scope>NUCLEOTIDE SEQUENCE [LARGE SCALE GENOMIC DNA]</scope>
    <source>
        <strain evidence="4 5">APW6</strain>
    </source>
</reference>
<feature type="domain" description="CBS" evidence="3">
    <location>
        <begin position="90"/>
        <end position="147"/>
    </location>
</feature>
<dbReference type="Gene3D" id="3.10.580.10">
    <property type="entry name" value="CBS-domain"/>
    <property type="match status" value="2"/>
</dbReference>
<dbReference type="PANTHER" id="PTHR43080">
    <property type="entry name" value="CBS DOMAIN-CONTAINING PROTEIN CBSX3, MITOCHONDRIAL"/>
    <property type="match status" value="1"/>
</dbReference>
<keyword evidence="5" id="KW-1185">Reference proteome</keyword>
<gene>
    <name evidence="4" type="ORF">QRD43_11890</name>
</gene>
<dbReference type="InterPro" id="IPR051257">
    <property type="entry name" value="Diverse_CBS-Domain"/>
</dbReference>
<dbReference type="Proteomes" id="UP001238603">
    <property type="component" value="Unassembled WGS sequence"/>
</dbReference>
<dbReference type="InterPro" id="IPR000644">
    <property type="entry name" value="CBS_dom"/>
</dbReference>
<dbReference type="PROSITE" id="PS51371">
    <property type="entry name" value="CBS"/>
    <property type="match status" value="2"/>
</dbReference>
<proteinExistence type="predicted"/>
<dbReference type="SUPFAM" id="SSF54631">
    <property type="entry name" value="CBS-domain pair"/>
    <property type="match status" value="1"/>
</dbReference>
<name>A0ABT7LK94_9BURK</name>
<protein>
    <submittedName>
        <fullName evidence="4">CBS domain-containing protein</fullName>
    </submittedName>
</protein>
<evidence type="ECO:0000256" key="1">
    <source>
        <dbReference type="ARBA" id="ARBA00023122"/>
    </source>
</evidence>
<evidence type="ECO:0000256" key="2">
    <source>
        <dbReference type="PROSITE-ProRule" id="PRU00703"/>
    </source>
</evidence>
<dbReference type="InterPro" id="IPR046342">
    <property type="entry name" value="CBS_dom_sf"/>
</dbReference>
<accession>A0ABT7LK94</accession>
<comment type="caution">
    <text evidence="4">The sequence shown here is derived from an EMBL/GenBank/DDBJ whole genome shotgun (WGS) entry which is preliminary data.</text>
</comment>
<dbReference type="PANTHER" id="PTHR43080:SF26">
    <property type="entry name" value="REGULATORY PROTEIN"/>
    <property type="match status" value="1"/>
</dbReference>
<dbReference type="Pfam" id="PF00571">
    <property type="entry name" value="CBS"/>
    <property type="match status" value="2"/>
</dbReference>
<evidence type="ECO:0000313" key="4">
    <source>
        <dbReference type="EMBL" id="MDL5032605.1"/>
    </source>
</evidence>
<dbReference type="EMBL" id="JASVDS010000003">
    <property type="protein sequence ID" value="MDL5032605.1"/>
    <property type="molecule type" value="Genomic_DNA"/>
</dbReference>
<organism evidence="4 5">
    <name type="scientific">Roseateles subflavus</name>
    <dbReference type="NCBI Taxonomy" id="3053353"/>
    <lineage>
        <taxon>Bacteria</taxon>
        <taxon>Pseudomonadati</taxon>
        <taxon>Pseudomonadota</taxon>
        <taxon>Betaproteobacteria</taxon>
        <taxon>Burkholderiales</taxon>
        <taxon>Sphaerotilaceae</taxon>
        <taxon>Roseateles</taxon>
    </lineage>
</organism>
<evidence type="ECO:0000313" key="5">
    <source>
        <dbReference type="Proteomes" id="UP001238603"/>
    </source>
</evidence>
<dbReference type="SMART" id="SM00116">
    <property type="entry name" value="CBS"/>
    <property type="match status" value="2"/>
</dbReference>
<evidence type="ECO:0000259" key="3">
    <source>
        <dbReference type="PROSITE" id="PS51371"/>
    </source>
</evidence>
<dbReference type="RefSeq" id="WP_285982697.1">
    <property type="nucleotide sequence ID" value="NZ_JASVDS010000003.1"/>
</dbReference>
<keyword evidence="1 2" id="KW-0129">CBS domain</keyword>
<sequence length="225" mass="23802">MFTVYGLAGRVVSGDIEQLARSDAVQALARVRAAAAVGRGAEVAGAALQPVQAGLTSQSEARPVVVRQALAQYEGAPDREHPLSRVRAVMSSPAFCLSGGMSIDEAWQALQRRGLGQAPVLSADGRLIGLLLRGELLPPSLMGSADLPNPWHWQHLLTETVEQHMLSPVPGASPQTSLRQLARLLLDLRLPGLPVVDEAGGVTGFVSRSDLLKALAHEPPLDLWG</sequence>